<keyword evidence="1" id="KW-0472">Membrane</keyword>
<dbReference type="InterPro" id="IPR036249">
    <property type="entry name" value="Thioredoxin-like_sf"/>
</dbReference>
<accession>A0AAD8HSS4</accession>
<keyword evidence="1 2" id="KW-0812">Transmembrane</keyword>
<reference evidence="2" key="2">
    <citation type="submission" date="2023-05" db="EMBL/GenBank/DDBJ databases">
        <authorList>
            <person name="Schelkunov M.I."/>
        </authorList>
    </citation>
    <scope>NUCLEOTIDE SEQUENCE</scope>
    <source>
        <strain evidence="2">Hsosn_3</strain>
        <tissue evidence="2">Leaf</tissue>
    </source>
</reference>
<organism evidence="2 3">
    <name type="scientific">Heracleum sosnowskyi</name>
    <dbReference type="NCBI Taxonomy" id="360622"/>
    <lineage>
        <taxon>Eukaryota</taxon>
        <taxon>Viridiplantae</taxon>
        <taxon>Streptophyta</taxon>
        <taxon>Embryophyta</taxon>
        <taxon>Tracheophyta</taxon>
        <taxon>Spermatophyta</taxon>
        <taxon>Magnoliopsida</taxon>
        <taxon>eudicotyledons</taxon>
        <taxon>Gunneridae</taxon>
        <taxon>Pentapetalae</taxon>
        <taxon>asterids</taxon>
        <taxon>campanulids</taxon>
        <taxon>Apiales</taxon>
        <taxon>Apiaceae</taxon>
        <taxon>Apioideae</taxon>
        <taxon>apioid superclade</taxon>
        <taxon>Tordylieae</taxon>
        <taxon>Tordyliinae</taxon>
        <taxon>Heracleum</taxon>
    </lineage>
</organism>
<sequence>MEKNADSDQQHYSIAGILNLTASEPYFLFNFLAFFSYIPIRFAASSLLSPHFTSHLLHREIQAFLAFCIFAAVKMVKEETWEAFIADTLFYAEVFLVAIALVLDYHLAIWYMLSFLVMYIFTQQPPYLSLGTSNQLTPLQLETILTEGRTSKFWLVEFRALSSSNCIRTSRLFPELSITFSNKNLSFGTVDIGLFPNVAPKFGISLGNSKQLPTYILFENAEEVARFPEFNLEAKASIPVVTKKLLCRHFELDKRLLDYVNGK</sequence>
<name>A0AAD8HSS4_9APIA</name>
<dbReference type="EMBL" id="JAUIZM010000007">
    <property type="protein sequence ID" value="KAK1372531.1"/>
    <property type="molecule type" value="Genomic_DNA"/>
</dbReference>
<dbReference type="SUPFAM" id="SSF52833">
    <property type="entry name" value="Thioredoxin-like"/>
    <property type="match status" value="1"/>
</dbReference>
<comment type="caution">
    <text evidence="2">The sequence shown here is derived from an EMBL/GenBank/DDBJ whole genome shotgun (WGS) entry which is preliminary data.</text>
</comment>
<evidence type="ECO:0000313" key="2">
    <source>
        <dbReference type="EMBL" id="KAK1372531.1"/>
    </source>
</evidence>
<dbReference type="Proteomes" id="UP001237642">
    <property type="component" value="Unassembled WGS sequence"/>
</dbReference>
<dbReference type="AlphaFoldDB" id="A0AAD8HSS4"/>
<dbReference type="Gene3D" id="3.40.30.10">
    <property type="entry name" value="Glutaredoxin"/>
    <property type="match status" value="1"/>
</dbReference>
<feature type="transmembrane region" description="Helical" evidence="1">
    <location>
        <begin position="26"/>
        <end position="44"/>
    </location>
</feature>
<evidence type="ECO:0000313" key="3">
    <source>
        <dbReference type="Proteomes" id="UP001237642"/>
    </source>
</evidence>
<feature type="transmembrane region" description="Helical" evidence="1">
    <location>
        <begin position="56"/>
        <end position="75"/>
    </location>
</feature>
<keyword evidence="3" id="KW-1185">Reference proteome</keyword>
<proteinExistence type="predicted"/>
<evidence type="ECO:0000256" key="1">
    <source>
        <dbReference type="SAM" id="Phobius"/>
    </source>
</evidence>
<keyword evidence="1" id="KW-1133">Transmembrane helix</keyword>
<gene>
    <name evidence="2" type="ORF">POM88_028724</name>
</gene>
<feature type="transmembrane region" description="Helical" evidence="1">
    <location>
        <begin position="95"/>
        <end position="121"/>
    </location>
</feature>
<protein>
    <submittedName>
        <fullName evidence="2">Thioredoxin-related transmembrane protein 2</fullName>
    </submittedName>
</protein>
<reference evidence="2" key="1">
    <citation type="submission" date="2023-02" db="EMBL/GenBank/DDBJ databases">
        <title>Genome of toxic invasive species Heracleum sosnowskyi carries increased number of genes despite the absence of recent whole-genome duplications.</title>
        <authorList>
            <person name="Schelkunov M."/>
            <person name="Shtratnikova V."/>
            <person name="Makarenko M."/>
            <person name="Klepikova A."/>
            <person name="Omelchenko D."/>
            <person name="Novikova G."/>
            <person name="Obukhova E."/>
            <person name="Bogdanov V."/>
            <person name="Penin A."/>
            <person name="Logacheva M."/>
        </authorList>
    </citation>
    <scope>NUCLEOTIDE SEQUENCE</scope>
    <source>
        <strain evidence="2">Hsosn_3</strain>
        <tissue evidence="2">Leaf</tissue>
    </source>
</reference>